<dbReference type="InterPro" id="IPR029069">
    <property type="entry name" value="HotDog_dom_sf"/>
</dbReference>
<gene>
    <name evidence="1" type="ORF">AVW16_07300</name>
</gene>
<accession>A0A165FPZ1</accession>
<reference evidence="2" key="1">
    <citation type="submission" date="2016-01" db="EMBL/GenBank/DDBJ databases">
        <title>Draft genome of Chromobacterium sp. F49.</title>
        <authorList>
            <person name="Hong K.W."/>
        </authorList>
    </citation>
    <scope>NUCLEOTIDE SEQUENCE [LARGE SCALE GENOMIC DNA]</scope>
    <source>
        <strain evidence="2">CN10</strain>
    </source>
</reference>
<dbReference type="PANTHER" id="PTHR31793">
    <property type="entry name" value="4-HYDROXYBENZOYL-COA THIOESTERASE FAMILY MEMBER"/>
    <property type="match status" value="1"/>
</dbReference>
<evidence type="ECO:0000313" key="1">
    <source>
        <dbReference type="EMBL" id="KZE33864.1"/>
    </source>
</evidence>
<organism evidence="1 2">
    <name type="scientific">Crenobacter luteus</name>
    <dbReference type="NCBI Taxonomy" id="1452487"/>
    <lineage>
        <taxon>Bacteria</taxon>
        <taxon>Pseudomonadati</taxon>
        <taxon>Pseudomonadota</taxon>
        <taxon>Betaproteobacteria</taxon>
        <taxon>Neisseriales</taxon>
        <taxon>Neisseriaceae</taxon>
        <taxon>Crenobacter</taxon>
    </lineage>
</organism>
<keyword evidence="2" id="KW-1185">Reference proteome</keyword>
<dbReference type="SUPFAM" id="SSF54637">
    <property type="entry name" value="Thioesterase/thiol ester dehydrase-isomerase"/>
    <property type="match status" value="1"/>
</dbReference>
<dbReference type="CDD" id="cd00586">
    <property type="entry name" value="4HBT"/>
    <property type="match status" value="1"/>
</dbReference>
<dbReference type="Proteomes" id="UP000076625">
    <property type="component" value="Unassembled WGS sequence"/>
</dbReference>
<dbReference type="STRING" id="1452487.AVW16_07300"/>
<evidence type="ECO:0000313" key="2">
    <source>
        <dbReference type="Proteomes" id="UP000076625"/>
    </source>
</evidence>
<comment type="caution">
    <text evidence="1">The sequence shown here is derived from an EMBL/GenBank/DDBJ whole genome shotgun (WGS) entry which is preliminary data.</text>
</comment>
<protein>
    <submittedName>
        <fullName evidence="1">Thioesterase</fullName>
    </submittedName>
</protein>
<proteinExistence type="predicted"/>
<dbReference type="OrthoDB" id="9799036at2"/>
<dbReference type="EMBL" id="LQQU01000011">
    <property type="protein sequence ID" value="KZE33864.1"/>
    <property type="molecule type" value="Genomic_DNA"/>
</dbReference>
<dbReference type="Gene3D" id="3.10.129.10">
    <property type="entry name" value="Hotdog Thioesterase"/>
    <property type="match status" value="1"/>
</dbReference>
<dbReference type="RefSeq" id="WP_066610551.1">
    <property type="nucleotide sequence ID" value="NZ_LQQU01000011.1"/>
</dbReference>
<dbReference type="AlphaFoldDB" id="A0A165FPZ1"/>
<dbReference type="Pfam" id="PF13279">
    <property type="entry name" value="4HBT_2"/>
    <property type="match status" value="1"/>
</dbReference>
<dbReference type="GO" id="GO:0047617">
    <property type="term" value="F:fatty acyl-CoA hydrolase activity"/>
    <property type="evidence" value="ECO:0007669"/>
    <property type="project" value="TreeGrafter"/>
</dbReference>
<name>A0A165FPZ1_9NEIS</name>
<dbReference type="PANTHER" id="PTHR31793:SF24">
    <property type="entry name" value="LONG-CHAIN ACYL-COA THIOESTERASE FADM"/>
    <property type="match status" value="1"/>
</dbReference>
<sequence>MDKHYPVVAEGRIVMRWGDMDAVGHVNNTTYFRYLEQVRLDWLESFGYSIDPAGTGPVLASTGCSFRKELVYPGTLRITIELEKLGKSSLKMRHRFFREEDPHTVYATGEVALVWVDYASGKPVPVPDDIRAALAIHADALPA</sequence>
<dbReference type="InterPro" id="IPR050563">
    <property type="entry name" value="4-hydroxybenzoyl-CoA_TE"/>
</dbReference>